<dbReference type="InterPro" id="IPR036857">
    <property type="entry name" value="Thyroglobulin_1_sf"/>
</dbReference>
<reference evidence="6" key="3">
    <citation type="submission" date="2025-09" db="UniProtKB">
        <authorList>
            <consortium name="Ensembl"/>
        </authorList>
    </citation>
    <scope>IDENTIFICATION</scope>
</reference>
<dbReference type="Pfam" id="PF21283">
    <property type="entry name" value="EPCAM-Trop-2_C"/>
    <property type="match status" value="1"/>
</dbReference>
<keyword evidence="4" id="KW-0732">Signal</keyword>
<evidence type="ECO:0000313" key="6">
    <source>
        <dbReference type="Ensembl" id="ENSSFOP00015002387.1"/>
    </source>
</evidence>
<dbReference type="RefSeq" id="XP_029110145.1">
    <property type="nucleotide sequence ID" value="XM_029254312.1"/>
</dbReference>
<reference evidence="6" key="2">
    <citation type="submission" date="2025-08" db="UniProtKB">
        <authorList>
            <consortium name="Ensembl"/>
        </authorList>
    </citation>
    <scope>IDENTIFICATION</scope>
</reference>
<dbReference type="PROSITE" id="PS51162">
    <property type="entry name" value="THYROGLOBULIN_1_2"/>
    <property type="match status" value="1"/>
</dbReference>
<comment type="caution">
    <text evidence="2">Lacks conserved residue(s) required for the propagation of feature annotation.</text>
</comment>
<reference evidence="6 7" key="1">
    <citation type="submission" date="2019-04" db="EMBL/GenBank/DDBJ databases">
        <authorList>
            <consortium name="Wellcome Sanger Institute Data Sharing"/>
        </authorList>
    </citation>
    <scope>NUCLEOTIDE SEQUENCE [LARGE SCALE GENOMIC DNA]</scope>
</reference>
<dbReference type="Gene3D" id="4.10.800.10">
    <property type="entry name" value="Thyroglobulin type-1"/>
    <property type="match status" value="1"/>
</dbReference>
<sequence>MKSAVLLLVVFAVGASAQCSCKTLDWADCSNSSPPCSCFLPFDSSKKPLDCEKLVPKCLLMKEEMQRRMRGKRLGGKPVETAIVDNDGIYDPDCDATGQFRTKQCNNTEVCWCVNSAGVRRSDKGDKGIECEQAETYWVRLDLTHTPPTSPIDSTKIKAAIDTALQQRYQLEKGLVKDVQYDENANLMVVDVKKDIGDRVQDLSRMTYYLMKDVKESPLFRSKSKLQVNIDGQNVTFKDVVIYYVDEKAPTFTMKRVTGGIIAVIVVVILVLIGGLLILYFIRKREEAMYSKGQERQMDNVQN</sequence>
<evidence type="ECO:0000259" key="5">
    <source>
        <dbReference type="PROSITE" id="PS51162"/>
    </source>
</evidence>
<dbReference type="Pfam" id="PF00086">
    <property type="entry name" value="Thyroglobulin_1"/>
    <property type="match status" value="1"/>
</dbReference>
<keyword evidence="7" id="KW-1185">Reference proteome</keyword>
<dbReference type="CDD" id="cd00191">
    <property type="entry name" value="TY"/>
    <property type="match status" value="1"/>
</dbReference>
<dbReference type="InterPro" id="IPR049420">
    <property type="entry name" value="EPCAM-Trop-2_C"/>
</dbReference>
<keyword evidence="3" id="KW-1133">Transmembrane helix</keyword>
<accession>A0A8C9R194</accession>
<dbReference type="InterPro" id="IPR000716">
    <property type="entry name" value="Thyroglobulin_1"/>
</dbReference>
<organism evidence="6 7">
    <name type="scientific">Scleropages formosus</name>
    <name type="common">Asian bonytongue</name>
    <name type="synonym">Osteoglossum formosum</name>
    <dbReference type="NCBI Taxonomy" id="113540"/>
    <lineage>
        <taxon>Eukaryota</taxon>
        <taxon>Metazoa</taxon>
        <taxon>Chordata</taxon>
        <taxon>Craniata</taxon>
        <taxon>Vertebrata</taxon>
        <taxon>Euteleostomi</taxon>
        <taxon>Actinopterygii</taxon>
        <taxon>Neopterygii</taxon>
        <taxon>Teleostei</taxon>
        <taxon>Osteoglossocephala</taxon>
        <taxon>Osteoglossomorpha</taxon>
        <taxon>Osteoglossiformes</taxon>
        <taxon>Osteoglossidae</taxon>
        <taxon>Scleropages</taxon>
    </lineage>
</organism>
<keyword evidence="1" id="KW-1015">Disulfide bond</keyword>
<keyword evidence="3" id="KW-0812">Transmembrane</keyword>
<dbReference type="OrthoDB" id="8953056at2759"/>
<dbReference type="SUPFAM" id="SSF57610">
    <property type="entry name" value="Thyroglobulin type-1 domain"/>
    <property type="match status" value="1"/>
</dbReference>
<dbReference type="GeneID" id="108942708"/>
<feature type="transmembrane region" description="Helical" evidence="3">
    <location>
        <begin position="260"/>
        <end position="282"/>
    </location>
</feature>
<dbReference type="GO" id="GO:0016020">
    <property type="term" value="C:membrane"/>
    <property type="evidence" value="ECO:0007669"/>
    <property type="project" value="InterPro"/>
</dbReference>
<dbReference type="SMART" id="SM00211">
    <property type="entry name" value="TY"/>
    <property type="match status" value="1"/>
</dbReference>
<feature type="signal peptide" evidence="4">
    <location>
        <begin position="1"/>
        <end position="17"/>
    </location>
</feature>
<feature type="chain" id="PRO_5034582321" evidence="4">
    <location>
        <begin position="18"/>
        <end position="303"/>
    </location>
</feature>
<dbReference type="PANTHER" id="PTHR14168">
    <property type="entry name" value="TUMOR-ASSOCIATED CALCIUM SIGNAL TRANSDUCER"/>
    <property type="match status" value="1"/>
</dbReference>
<dbReference type="GeneTree" id="ENSGT00390000018245"/>
<dbReference type="PANTHER" id="PTHR14168:SF4">
    <property type="entry name" value="EPITHELIAL CELL ADHESION MOLECULE PRECURSOR"/>
    <property type="match status" value="1"/>
</dbReference>
<feature type="domain" description="Thyroglobulin type-1" evidence="5">
    <location>
        <begin position="55"/>
        <end position="131"/>
    </location>
</feature>
<evidence type="ECO:0000256" key="4">
    <source>
        <dbReference type="SAM" id="SignalP"/>
    </source>
</evidence>
<name>A0A8C9R194_SCLFO</name>
<dbReference type="InterPro" id="IPR043406">
    <property type="entry name" value="EPCAM/Trop-2"/>
</dbReference>
<dbReference type="Proteomes" id="UP000694397">
    <property type="component" value="Chromosome 8"/>
</dbReference>
<proteinExistence type="predicted"/>
<gene>
    <name evidence="6" type="primary">epcam</name>
</gene>
<evidence type="ECO:0000313" key="7">
    <source>
        <dbReference type="Proteomes" id="UP000694397"/>
    </source>
</evidence>
<protein>
    <submittedName>
        <fullName evidence="6">Epithelial cell adhesion molecule</fullName>
    </submittedName>
</protein>
<dbReference type="PROSITE" id="PS00484">
    <property type="entry name" value="THYROGLOBULIN_1_1"/>
    <property type="match status" value="1"/>
</dbReference>
<evidence type="ECO:0000256" key="1">
    <source>
        <dbReference type="ARBA" id="ARBA00023157"/>
    </source>
</evidence>
<keyword evidence="3" id="KW-0472">Membrane</keyword>
<dbReference type="Ensembl" id="ENSSFOT00015002431.2">
    <property type="protein sequence ID" value="ENSSFOP00015002387.1"/>
    <property type="gene ID" value="ENSSFOG00015001618.2"/>
</dbReference>
<evidence type="ECO:0000256" key="3">
    <source>
        <dbReference type="SAM" id="Phobius"/>
    </source>
</evidence>
<dbReference type="AlphaFoldDB" id="A0A8C9R194"/>
<evidence type="ECO:0000256" key="2">
    <source>
        <dbReference type="PROSITE-ProRule" id="PRU00500"/>
    </source>
</evidence>